<dbReference type="AlphaFoldDB" id="A0A7J6LVF4"/>
<dbReference type="Proteomes" id="UP000570595">
    <property type="component" value="Unassembled WGS sequence"/>
</dbReference>
<dbReference type="Proteomes" id="UP000572268">
    <property type="component" value="Unassembled WGS sequence"/>
</dbReference>
<reference evidence="3 4" key="1">
    <citation type="submission" date="2020-04" db="EMBL/GenBank/DDBJ databases">
        <title>Perkinsus olseni comparative genomics.</title>
        <authorList>
            <person name="Bogema D.R."/>
        </authorList>
    </citation>
    <scope>NUCLEOTIDE SEQUENCE [LARGE SCALE GENOMIC DNA]</scope>
    <source>
        <strain evidence="1">ATCC PRA-179</strain>
        <strain evidence="2">ATCC PRA-31</strain>
    </source>
</reference>
<evidence type="ECO:0000313" key="3">
    <source>
        <dbReference type="Proteomes" id="UP000570595"/>
    </source>
</evidence>
<dbReference type="InterPro" id="IPR029063">
    <property type="entry name" value="SAM-dependent_MTases_sf"/>
</dbReference>
<comment type="caution">
    <text evidence="1">The sequence shown here is derived from an EMBL/GenBank/DDBJ whole genome shotgun (WGS) entry which is preliminary data.</text>
</comment>
<gene>
    <name evidence="2" type="ORF">FOL46_001678</name>
    <name evidence="1" type="ORF">FOZ61_001772</name>
</gene>
<evidence type="ECO:0000313" key="4">
    <source>
        <dbReference type="Proteomes" id="UP000572268"/>
    </source>
</evidence>
<protein>
    <submittedName>
        <fullName evidence="1">Uncharacterized protein</fullName>
    </submittedName>
</protein>
<name>A0A7J6LVF4_PEROL</name>
<dbReference type="EMBL" id="JABANN010000149">
    <property type="protein sequence ID" value="KAF4668995.1"/>
    <property type="molecule type" value="Genomic_DNA"/>
</dbReference>
<proteinExistence type="predicted"/>
<dbReference type="Gene3D" id="3.40.50.150">
    <property type="entry name" value="Vaccinia Virus protein VP39"/>
    <property type="match status" value="1"/>
</dbReference>
<sequence>MVGHTLTSCPHNLADASLSGAQCPAVSVGTQPLLHHHYQLGQPTSFGAHRHRHPDVYDVASADERSRDDGPFDPSFRAPKCESCETGDVTGVCCAAKARCGMGCRSNTHHRHHGNTIQVPIDKLQHKVTDYSKSIPAMFGGAILNVQRPLCPMAHLSGAISISLLKMLQMHISEQRERVGTADRWIEEPLRFFDWYMEYAEIVKFPPSADAIHDVLMVGCGNSRLPEQLVKRHGFRHVCCIDLFKRGSNGCM</sequence>
<accession>A0A7J6LVF4</accession>
<evidence type="ECO:0000313" key="2">
    <source>
        <dbReference type="EMBL" id="KAF4668995.1"/>
    </source>
</evidence>
<evidence type="ECO:0000313" key="1">
    <source>
        <dbReference type="EMBL" id="KAF4663269.1"/>
    </source>
</evidence>
<dbReference type="EMBL" id="JABAHT010000146">
    <property type="protein sequence ID" value="KAF4663269.1"/>
    <property type="molecule type" value="Genomic_DNA"/>
</dbReference>
<dbReference type="OrthoDB" id="411785at2759"/>
<organism evidence="1 3">
    <name type="scientific">Perkinsus olseni</name>
    <name type="common">Perkinsus atlanticus</name>
    <dbReference type="NCBI Taxonomy" id="32597"/>
    <lineage>
        <taxon>Eukaryota</taxon>
        <taxon>Sar</taxon>
        <taxon>Alveolata</taxon>
        <taxon>Perkinsozoa</taxon>
        <taxon>Perkinsea</taxon>
        <taxon>Perkinsida</taxon>
        <taxon>Perkinsidae</taxon>
        <taxon>Perkinsus</taxon>
    </lineage>
</organism>